<reference evidence="1 2" key="1">
    <citation type="submission" date="2020-07" db="EMBL/GenBank/DDBJ databases">
        <title>Novel species isolated from subtropical streams in China.</title>
        <authorList>
            <person name="Lu H."/>
        </authorList>
    </citation>
    <scope>NUCLEOTIDE SEQUENCE [LARGE SCALE GENOMIC DNA]</scope>
    <source>
        <strain evidence="1 2">FT3S</strain>
    </source>
</reference>
<dbReference type="GO" id="GO:0003677">
    <property type="term" value="F:DNA binding"/>
    <property type="evidence" value="ECO:0007669"/>
    <property type="project" value="InterPro"/>
</dbReference>
<gene>
    <name evidence="1" type="ORF">H3H36_12820</name>
</gene>
<evidence type="ECO:0000313" key="2">
    <source>
        <dbReference type="Proteomes" id="UP000566711"/>
    </source>
</evidence>
<organism evidence="1 2">
    <name type="scientific">Rugamonas fusca</name>
    <dbReference type="NCBI Taxonomy" id="2758568"/>
    <lineage>
        <taxon>Bacteria</taxon>
        <taxon>Pseudomonadati</taxon>
        <taxon>Pseudomonadota</taxon>
        <taxon>Betaproteobacteria</taxon>
        <taxon>Burkholderiales</taxon>
        <taxon>Oxalobacteraceae</taxon>
        <taxon>Telluria group</taxon>
        <taxon>Rugamonas</taxon>
    </lineage>
</organism>
<dbReference type="SUPFAM" id="SSF47413">
    <property type="entry name" value="lambda repressor-like DNA-binding domains"/>
    <property type="match status" value="1"/>
</dbReference>
<dbReference type="AlphaFoldDB" id="A0A7W2EI59"/>
<accession>A0A7W2EI59</accession>
<dbReference type="PANTHER" id="PTHR40275">
    <property type="entry name" value="SSL7038 PROTEIN"/>
    <property type="match status" value="1"/>
</dbReference>
<keyword evidence="2" id="KW-1185">Reference proteome</keyword>
<proteinExistence type="predicted"/>
<dbReference type="RefSeq" id="WP_182218129.1">
    <property type="nucleotide sequence ID" value="NZ_JACEZS010000010.1"/>
</dbReference>
<dbReference type="InterPro" id="IPR010982">
    <property type="entry name" value="Lambda_DNA-bd_dom_sf"/>
</dbReference>
<dbReference type="InterPro" id="IPR014057">
    <property type="entry name" value="HI1420"/>
</dbReference>
<protein>
    <submittedName>
        <fullName evidence="1">Addiction module antidote protein</fullName>
    </submittedName>
</protein>
<evidence type="ECO:0000313" key="1">
    <source>
        <dbReference type="EMBL" id="MBA5606237.1"/>
    </source>
</evidence>
<dbReference type="Proteomes" id="UP000566711">
    <property type="component" value="Unassembled WGS sequence"/>
</dbReference>
<dbReference type="PANTHER" id="PTHR40275:SF1">
    <property type="entry name" value="SSL7038 PROTEIN"/>
    <property type="match status" value="1"/>
</dbReference>
<comment type="caution">
    <text evidence="1">The sequence shown here is derived from an EMBL/GenBank/DDBJ whole genome shotgun (WGS) entry which is preliminary data.</text>
</comment>
<name>A0A7W2EI59_9BURK</name>
<sequence>MAKPHRSHEDATIEMFQNDPTLAAEYLNDVLATGDEVDLMMALRYMSKAFGGVQEIARKADANPNTMYRTLSEQGNPSLKTLRAILNTMGLRLAVQAIGTNE</sequence>
<dbReference type="Pfam" id="PF21716">
    <property type="entry name" value="dnstrm_HI1420"/>
    <property type="match status" value="1"/>
</dbReference>
<dbReference type="EMBL" id="JACEZS010000010">
    <property type="protein sequence ID" value="MBA5606237.1"/>
    <property type="molecule type" value="Genomic_DNA"/>
</dbReference>